<name>A0A381X3J7_9ZZZZ</name>
<organism evidence="1">
    <name type="scientific">marine metagenome</name>
    <dbReference type="NCBI Taxonomy" id="408172"/>
    <lineage>
        <taxon>unclassified sequences</taxon>
        <taxon>metagenomes</taxon>
        <taxon>ecological metagenomes</taxon>
    </lineage>
</organism>
<dbReference type="AlphaFoldDB" id="A0A381X3J7"/>
<gene>
    <name evidence="1" type="ORF">METZ01_LOCUS112036</name>
</gene>
<sequence length="64" mass="7408">MREISVFSFSMGQMVQLIQWERKRTAPMILCLILGSIRGGEFNSEKVMTLNETVIVHVIFCFQI</sequence>
<reference evidence="1" key="1">
    <citation type="submission" date="2018-05" db="EMBL/GenBank/DDBJ databases">
        <authorList>
            <person name="Lanie J.A."/>
            <person name="Ng W.-L."/>
            <person name="Kazmierczak K.M."/>
            <person name="Andrzejewski T.M."/>
            <person name="Davidsen T.M."/>
            <person name="Wayne K.J."/>
            <person name="Tettelin H."/>
            <person name="Glass J.I."/>
            <person name="Rusch D."/>
            <person name="Podicherti R."/>
            <person name="Tsui H.-C.T."/>
            <person name="Winkler M.E."/>
        </authorList>
    </citation>
    <scope>NUCLEOTIDE SEQUENCE</scope>
</reference>
<protein>
    <submittedName>
        <fullName evidence="1">Uncharacterized protein</fullName>
    </submittedName>
</protein>
<evidence type="ECO:0000313" key="1">
    <source>
        <dbReference type="EMBL" id="SVA59182.1"/>
    </source>
</evidence>
<proteinExistence type="predicted"/>
<accession>A0A381X3J7</accession>
<dbReference type="EMBL" id="UINC01013748">
    <property type="protein sequence ID" value="SVA59182.1"/>
    <property type="molecule type" value="Genomic_DNA"/>
</dbReference>